<feature type="transmembrane region" description="Helical" evidence="5">
    <location>
        <begin position="77"/>
        <end position="96"/>
    </location>
</feature>
<dbReference type="RefSeq" id="WP_103562250.1">
    <property type="nucleotide sequence ID" value="NZ_MTBP01000001.1"/>
</dbReference>
<feature type="domain" description="Major facilitator superfamily (MFS) profile" evidence="6">
    <location>
        <begin position="11"/>
        <end position="445"/>
    </location>
</feature>
<dbReference type="Gene3D" id="1.20.1720.10">
    <property type="entry name" value="Multidrug resistance protein D"/>
    <property type="match status" value="2"/>
</dbReference>
<evidence type="ECO:0000259" key="6">
    <source>
        <dbReference type="PROSITE" id="PS50850"/>
    </source>
</evidence>
<keyword evidence="4 5" id="KW-0472">Membrane</keyword>
<organism evidence="7 8">
    <name type="scientific">Actinomadura rubteroloni</name>
    <dbReference type="NCBI Taxonomy" id="1926885"/>
    <lineage>
        <taxon>Bacteria</taxon>
        <taxon>Bacillati</taxon>
        <taxon>Actinomycetota</taxon>
        <taxon>Actinomycetes</taxon>
        <taxon>Streptosporangiales</taxon>
        <taxon>Thermomonosporaceae</taxon>
        <taxon>Actinomadura</taxon>
    </lineage>
</organism>
<feature type="transmembrane region" description="Helical" evidence="5">
    <location>
        <begin position="223"/>
        <end position="244"/>
    </location>
</feature>
<dbReference type="GO" id="GO:0022857">
    <property type="term" value="F:transmembrane transporter activity"/>
    <property type="evidence" value="ECO:0007669"/>
    <property type="project" value="InterPro"/>
</dbReference>
<dbReference type="SUPFAM" id="SSF103473">
    <property type="entry name" value="MFS general substrate transporter"/>
    <property type="match status" value="1"/>
</dbReference>
<dbReference type="Pfam" id="PF07690">
    <property type="entry name" value="MFS_1"/>
    <property type="match status" value="1"/>
</dbReference>
<evidence type="ECO:0000256" key="4">
    <source>
        <dbReference type="ARBA" id="ARBA00023136"/>
    </source>
</evidence>
<feature type="transmembrane region" description="Helical" evidence="5">
    <location>
        <begin position="422"/>
        <end position="440"/>
    </location>
</feature>
<feature type="transmembrane region" description="Helical" evidence="5">
    <location>
        <begin position="264"/>
        <end position="287"/>
    </location>
</feature>
<feature type="transmembrane region" description="Helical" evidence="5">
    <location>
        <begin position="42"/>
        <end position="65"/>
    </location>
</feature>
<dbReference type="PANTHER" id="PTHR42718:SF39">
    <property type="entry name" value="ACTINORHODIN TRANSPORTER-RELATED"/>
    <property type="match status" value="1"/>
</dbReference>
<evidence type="ECO:0000256" key="5">
    <source>
        <dbReference type="SAM" id="Phobius"/>
    </source>
</evidence>
<dbReference type="InterPro" id="IPR011701">
    <property type="entry name" value="MFS"/>
</dbReference>
<dbReference type="GO" id="GO:0005886">
    <property type="term" value="C:plasma membrane"/>
    <property type="evidence" value="ECO:0007669"/>
    <property type="project" value="UniProtKB-SubCell"/>
</dbReference>
<protein>
    <submittedName>
        <fullName evidence="7">Multidrug resistance protein stp</fullName>
    </submittedName>
</protein>
<feature type="transmembrane region" description="Helical" evidence="5">
    <location>
        <begin position="135"/>
        <end position="158"/>
    </location>
</feature>
<feature type="transmembrane region" description="Helical" evidence="5">
    <location>
        <begin position="393"/>
        <end position="416"/>
    </location>
</feature>
<gene>
    <name evidence="7" type="primary">stp_8</name>
    <name evidence="7" type="ORF">BTM25_18430</name>
</gene>
<evidence type="ECO:0000313" key="7">
    <source>
        <dbReference type="EMBL" id="POM27429.1"/>
    </source>
</evidence>
<dbReference type="PANTHER" id="PTHR42718">
    <property type="entry name" value="MAJOR FACILITATOR SUPERFAMILY MULTIDRUG TRANSPORTER MFSC"/>
    <property type="match status" value="1"/>
</dbReference>
<proteinExistence type="predicted"/>
<comment type="subcellular location">
    <subcellularLocation>
        <location evidence="1">Cell membrane</location>
        <topology evidence="1">Multi-pass membrane protein</topology>
    </subcellularLocation>
</comment>
<evidence type="ECO:0000256" key="3">
    <source>
        <dbReference type="ARBA" id="ARBA00022989"/>
    </source>
</evidence>
<feature type="transmembrane region" description="Helical" evidence="5">
    <location>
        <begin position="164"/>
        <end position="185"/>
    </location>
</feature>
<sequence length="459" mass="46328">MISRLPRRWLGLGAVLAATFMDLVDVSVVNVALPAVQRDLGAGAAAGQWTVSAYALAYALLLITGGRLGDIAGRRRVFLFGVAGFTAASALAGAAPGAGVLIAARAAQGACAGLMVPQALASITARFPPGRDRTLAFTLYGVLLGAAQTGGPLLGGLLADHGGWRLIFLVNLPVGVAAFAAAARWMDDSRARPAPRLDPWGVALAGAASVLATFPLIEGRARGWPWWTIALLPAAAVLAVAFVLHQRRAADPLVPPAMLRLRSFAAGQALTLALFTGIAACFITLTWRLQLGLGWSPTRVALTGLAWPAGTACTAQLTHRLGPRRARRFVGAGTLIMAAGALGLAAAAGGAATVAGLVPWLACCGIGTGLALPVLANAVIADVPAHNAGAASGVFNSVTQFGGVLGVAAAGIAYYGGSAPRALALAAACFTLAAVLSPALPRTLGDPTPRTSRKPAPSR</sequence>
<keyword evidence="2 5" id="KW-0812">Transmembrane</keyword>
<feature type="transmembrane region" description="Helical" evidence="5">
    <location>
        <begin position="329"/>
        <end position="351"/>
    </location>
</feature>
<keyword evidence="3 5" id="KW-1133">Transmembrane helix</keyword>
<feature type="transmembrane region" description="Helical" evidence="5">
    <location>
        <begin position="357"/>
        <end position="381"/>
    </location>
</feature>
<dbReference type="Proteomes" id="UP000242367">
    <property type="component" value="Unassembled WGS sequence"/>
</dbReference>
<dbReference type="InterPro" id="IPR020846">
    <property type="entry name" value="MFS_dom"/>
</dbReference>
<dbReference type="PRINTS" id="PR01035">
    <property type="entry name" value="TCRTETA"/>
</dbReference>
<evidence type="ECO:0000256" key="2">
    <source>
        <dbReference type="ARBA" id="ARBA00022692"/>
    </source>
</evidence>
<dbReference type="EMBL" id="MTBP01000001">
    <property type="protein sequence ID" value="POM27429.1"/>
    <property type="molecule type" value="Genomic_DNA"/>
</dbReference>
<dbReference type="PROSITE" id="PS50850">
    <property type="entry name" value="MFS"/>
    <property type="match status" value="1"/>
</dbReference>
<dbReference type="InterPro" id="IPR036259">
    <property type="entry name" value="MFS_trans_sf"/>
</dbReference>
<keyword evidence="8" id="KW-1185">Reference proteome</keyword>
<reference evidence="7 8" key="1">
    <citation type="journal article" date="2017" name="Chemistry">
        <title>Isolation, Biosynthesis and Chemical Modifications of Rubterolones A-F: Rare Tropolone Alkaloids from Actinomadura sp. 5-2.</title>
        <authorList>
            <person name="Guo H."/>
            <person name="Benndorf R."/>
            <person name="Leichnitz D."/>
            <person name="Klassen J.L."/>
            <person name="Vollmers J."/>
            <person name="Gorls H."/>
            <person name="Steinacker M."/>
            <person name="Weigel C."/>
            <person name="Dahse H.M."/>
            <person name="Kaster A.K."/>
            <person name="de Beer Z.W."/>
            <person name="Poulsen M."/>
            <person name="Beemelmanns C."/>
        </authorList>
    </citation>
    <scope>NUCLEOTIDE SEQUENCE [LARGE SCALE GENOMIC DNA]</scope>
    <source>
        <strain evidence="7 8">5-2</strain>
    </source>
</reference>
<comment type="caution">
    <text evidence="7">The sequence shown here is derived from an EMBL/GenBank/DDBJ whole genome shotgun (WGS) entry which is preliminary data.</text>
</comment>
<dbReference type="InterPro" id="IPR001958">
    <property type="entry name" value="Tet-R_TetA/multi-R_MdtG-like"/>
</dbReference>
<evidence type="ECO:0000313" key="8">
    <source>
        <dbReference type="Proteomes" id="UP000242367"/>
    </source>
</evidence>
<dbReference type="AlphaFoldDB" id="A0A2P4UQV2"/>
<evidence type="ECO:0000256" key="1">
    <source>
        <dbReference type="ARBA" id="ARBA00004651"/>
    </source>
</evidence>
<name>A0A2P4UQV2_9ACTN</name>
<accession>A0A2P4UQV2</accession>
<feature type="transmembrane region" description="Helical" evidence="5">
    <location>
        <begin position="197"/>
        <end position="217"/>
    </location>
</feature>